<reference evidence="2" key="2">
    <citation type="submission" date="2008-12" db="EMBL/GenBank/DDBJ databases">
        <title>Improved gene annotation of the rice (Oryza sativa) genomes.</title>
        <authorList>
            <person name="Wang J."/>
            <person name="Li R."/>
            <person name="Fan W."/>
            <person name="Huang Q."/>
            <person name="Zhang J."/>
            <person name="Zhou Y."/>
            <person name="Hu Y."/>
            <person name="Zi S."/>
            <person name="Li J."/>
            <person name="Ni P."/>
            <person name="Zheng H."/>
            <person name="Zhang Y."/>
            <person name="Zhao M."/>
            <person name="Hao Q."/>
            <person name="McDermott J."/>
            <person name="Samudrala R."/>
            <person name="Kristiansen K."/>
            <person name="Wong G.K.-S."/>
        </authorList>
    </citation>
    <scope>NUCLEOTIDE SEQUENCE</scope>
</reference>
<feature type="compositionally biased region" description="Low complexity" evidence="1">
    <location>
        <begin position="34"/>
        <end position="52"/>
    </location>
</feature>
<dbReference type="PROSITE" id="PS51257">
    <property type="entry name" value="PROKAR_LIPOPROTEIN"/>
    <property type="match status" value="1"/>
</dbReference>
<proteinExistence type="predicted"/>
<sequence>MSPAKSSPSPSHLSLAAAGCALLPDMGVAAAAGKGWQPAAVAGDESGSKLPFSLPPLPSGGRLRPLARSGATAAAGKGRRLAAAKGNDSGGEGTGAGCGGGRRVRRWALLLPLPPPLPLAAVATTAVGCR</sequence>
<dbReference type="Proteomes" id="UP000007752">
    <property type="component" value="Chromosome 12"/>
</dbReference>
<dbReference type="EMBL" id="CM000149">
    <property type="protein sequence ID" value="EEE52717.1"/>
    <property type="molecule type" value="Genomic_DNA"/>
</dbReference>
<feature type="region of interest" description="Disordered" evidence="1">
    <location>
        <begin position="34"/>
        <end position="99"/>
    </location>
</feature>
<accession>B9GBR0</accession>
<dbReference type="AlphaFoldDB" id="B9GBR0"/>
<evidence type="ECO:0000256" key="1">
    <source>
        <dbReference type="SAM" id="MobiDB-lite"/>
    </source>
</evidence>
<evidence type="ECO:0000313" key="2">
    <source>
        <dbReference type="EMBL" id="EEE52717.1"/>
    </source>
</evidence>
<gene>
    <name evidence="2" type="ORF">OsJ_35127</name>
</gene>
<feature type="compositionally biased region" description="Gly residues" evidence="1">
    <location>
        <begin position="88"/>
        <end position="99"/>
    </location>
</feature>
<organism evidence="2">
    <name type="scientific">Oryza sativa subsp. japonica</name>
    <name type="common">Rice</name>
    <dbReference type="NCBI Taxonomy" id="39947"/>
    <lineage>
        <taxon>Eukaryota</taxon>
        <taxon>Viridiplantae</taxon>
        <taxon>Streptophyta</taxon>
        <taxon>Embryophyta</taxon>
        <taxon>Tracheophyta</taxon>
        <taxon>Spermatophyta</taxon>
        <taxon>Magnoliopsida</taxon>
        <taxon>Liliopsida</taxon>
        <taxon>Poales</taxon>
        <taxon>Poaceae</taxon>
        <taxon>BOP clade</taxon>
        <taxon>Oryzoideae</taxon>
        <taxon>Oryzeae</taxon>
        <taxon>Oryzinae</taxon>
        <taxon>Oryza</taxon>
        <taxon>Oryza sativa</taxon>
    </lineage>
</organism>
<name>B9GBR0_ORYSJ</name>
<reference evidence="2" key="1">
    <citation type="journal article" date="2005" name="PLoS Biol.">
        <title>The genomes of Oryza sativa: a history of duplications.</title>
        <authorList>
            <person name="Yu J."/>
            <person name="Wang J."/>
            <person name="Lin W."/>
            <person name="Li S."/>
            <person name="Li H."/>
            <person name="Zhou J."/>
            <person name="Ni P."/>
            <person name="Dong W."/>
            <person name="Hu S."/>
            <person name="Zeng C."/>
            <person name="Zhang J."/>
            <person name="Zhang Y."/>
            <person name="Li R."/>
            <person name="Xu Z."/>
            <person name="Li S."/>
            <person name="Li X."/>
            <person name="Zheng H."/>
            <person name="Cong L."/>
            <person name="Lin L."/>
            <person name="Yin J."/>
            <person name="Geng J."/>
            <person name="Li G."/>
            <person name="Shi J."/>
            <person name="Liu J."/>
            <person name="Lv H."/>
            <person name="Li J."/>
            <person name="Wang J."/>
            <person name="Deng Y."/>
            <person name="Ran L."/>
            <person name="Shi X."/>
            <person name="Wang X."/>
            <person name="Wu Q."/>
            <person name="Li C."/>
            <person name="Ren X."/>
            <person name="Wang J."/>
            <person name="Wang X."/>
            <person name="Li D."/>
            <person name="Liu D."/>
            <person name="Zhang X."/>
            <person name="Ji Z."/>
            <person name="Zhao W."/>
            <person name="Sun Y."/>
            <person name="Zhang Z."/>
            <person name="Bao J."/>
            <person name="Han Y."/>
            <person name="Dong L."/>
            <person name="Ji J."/>
            <person name="Chen P."/>
            <person name="Wu S."/>
            <person name="Liu J."/>
            <person name="Xiao Y."/>
            <person name="Bu D."/>
            <person name="Tan J."/>
            <person name="Yang L."/>
            <person name="Ye C."/>
            <person name="Zhang J."/>
            <person name="Xu J."/>
            <person name="Zhou Y."/>
            <person name="Yu Y."/>
            <person name="Zhang B."/>
            <person name="Zhuang S."/>
            <person name="Wei H."/>
            <person name="Liu B."/>
            <person name="Lei M."/>
            <person name="Yu H."/>
            <person name="Li Y."/>
            <person name="Xu H."/>
            <person name="Wei S."/>
            <person name="He X."/>
            <person name="Fang L."/>
            <person name="Zhang Z."/>
            <person name="Zhang Y."/>
            <person name="Huang X."/>
            <person name="Su Z."/>
            <person name="Tong W."/>
            <person name="Li J."/>
            <person name="Tong Z."/>
            <person name="Li S."/>
            <person name="Ye J."/>
            <person name="Wang L."/>
            <person name="Fang L."/>
            <person name="Lei T."/>
            <person name="Chen C."/>
            <person name="Chen H."/>
            <person name="Xu Z."/>
            <person name="Li H."/>
            <person name="Huang H."/>
            <person name="Zhang F."/>
            <person name="Xu H."/>
            <person name="Li N."/>
            <person name="Zhao C."/>
            <person name="Li S."/>
            <person name="Dong L."/>
            <person name="Huang Y."/>
            <person name="Li L."/>
            <person name="Xi Y."/>
            <person name="Qi Q."/>
            <person name="Li W."/>
            <person name="Zhang B."/>
            <person name="Hu W."/>
            <person name="Zhang Y."/>
            <person name="Tian X."/>
            <person name="Jiao Y."/>
            <person name="Liang X."/>
            <person name="Jin J."/>
            <person name="Gao L."/>
            <person name="Zheng W."/>
            <person name="Hao B."/>
            <person name="Liu S."/>
            <person name="Wang W."/>
            <person name="Yuan L."/>
            <person name="Cao M."/>
            <person name="McDermott J."/>
            <person name="Samudrala R."/>
            <person name="Wang J."/>
            <person name="Wong G.K."/>
            <person name="Yang H."/>
        </authorList>
    </citation>
    <scope>NUCLEOTIDE SEQUENCE [LARGE SCALE GENOMIC DNA]</scope>
</reference>
<protein>
    <submittedName>
        <fullName evidence="2">Uncharacterized protein</fullName>
    </submittedName>
</protein>
<feature type="compositionally biased region" description="Low complexity" evidence="1">
    <location>
        <begin position="59"/>
        <end position="76"/>
    </location>
</feature>